<dbReference type="CDD" id="cd01991">
    <property type="entry name" value="Asn_synthase_B_C"/>
    <property type="match status" value="1"/>
</dbReference>
<keyword evidence="13" id="KW-0436">Ligase</keyword>
<dbReference type="CDD" id="cd00712">
    <property type="entry name" value="AsnB"/>
    <property type="match status" value="1"/>
</dbReference>
<keyword evidence="6 9" id="KW-0061">Asparagine biosynthesis</keyword>
<evidence type="ECO:0000256" key="7">
    <source>
        <dbReference type="ARBA" id="ARBA00022962"/>
    </source>
</evidence>
<dbReference type="Pfam" id="PF13537">
    <property type="entry name" value="GATase_7"/>
    <property type="match status" value="1"/>
</dbReference>
<evidence type="ECO:0000256" key="8">
    <source>
        <dbReference type="ARBA" id="ARBA00048741"/>
    </source>
</evidence>
<evidence type="ECO:0000256" key="2">
    <source>
        <dbReference type="ARBA" id="ARBA00005752"/>
    </source>
</evidence>
<dbReference type="EC" id="6.3.5.4" evidence="3"/>
<dbReference type="AlphaFoldDB" id="A0A9D2M1P6"/>
<dbReference type="InterPro" id="IPR029055">
    <property type="entry name" value="Ntn_hydrolases_N"/>
</dbReference>
<comment type="caution">
    <text evidence="13">The sequence shown here is derived from an EMBL/GenBank/DDBJ whole genome shotgun (WGS) entry which is preliminary data.</text>
</comment>
<evidence type="ECO:0000256" key="4">
    <source>
        <dbReference type="ARBA" id="ARBA00022741"/>
    </source>
</evidence>
<dbReference type="InterPro" id="IPR006426">
    <property type="entry name" value="Asn_synth_AEB"/>
</dbReference>
<keyword evidence="5 10" id="KW-0067">ATP-binding</keyword>
<reference evidence="13" key="1">
    <citation type="journal article" date="2021" name="PeerJ">
        <title>Extensive microbial diversity within the chicken gut microbiome revealed by metagenomics and culture.</title>
        <authorList>
            <person name="Gilroy R."/>
            <person name="Ravi A."/>
            <person name="Getino M."/>
            <person name="Pursley I."/>
            <person name="Horton D.L."/>
            <person name="Alikhan N.F."/>
            <person name="Baker D."/>
            <person name="Gharbi K."/>
            <person name="Hall N."/>
            <person name="Watson M."/>
            <person name="Adriaenssens E.M."/>
            <person name="Foster-Nyarko E."/>
            <person name="Jarju S."/>
            <person name="Secka A."/>
            <person name="Antonio M."/>
            <person name="Oren A."/>
            <person name="Chaudhuri R.R."/>
            <person name="La Ragione R."/>
            <person name="Hildebrand F."/>
            <person name="Pallen M.J."/>
        </authorList>
    </citation>
    <scope>NUCLEOTIDE SEQUENCE</scope>
    <source>
        <strain evidence="13">ChiBcolR8-3208</strain>
    </source>
</reference>
<dbReference type="NCBIfam" id="TIGR01536">
    <property type="entry name" value="asn_synth_AEB"/>
    <property type="match status" value="1"/>
</dbReference>
<dbReference type="InterPro" id="IPR014729">
    <property type="entry name" value="Rossmann-like_a/b/a_fold"/>
</dbReference>
<dbReference type="InterPro" id="IPR001962">
    <property type="entry name" value="Asn_synthase"/>
</dbReference>
<dbReference type="InterPro" id="IPR051786">
    <property type="entry name" value="ASN_synthetase/amidase"/>
</dbReference>
<evidence type="ECO:0000256" key="3">
    <source>
        <dbReference type="ARBA" id="ARBA00012737"/>
    </source>
</evidence>
<dbReference type="Gene3D" id="3.60.20.10">
    <property type="entry name" value="Glutamine Phosphoribosylpyrophosphate, subunit 1, domain 1"/>
    <property type="match status" value="1"/>
</dbReference>
<evidence type="ECO:0000256" key="11">
    <source>
        <dbReference type="PIRSR" id="PIRSR001589-3"/>
    </source>
</evidence>
<dbReference type="PANTHER" id="PTHR43284:SF1">
    <property type="entry name" value="ASPARAGINE SYNTHETASE"/>
    <property type="match status" value="1"/>
</dbReference>
<dbReference type="InterPro" id="IPR033738">
    <property type="entry name" value="AsnB_N"/>
</dbReference>
<accession>A0A9D2M1P6</accession>
<dbReference type="PANTHER" id="PTHR43284">
    <property type="entry name" value="ASPARAGINE SYNTHETASE (GLUTAMINE-HYDROLYZING)"/>
    <property type="match status" value="1"/>
</dbReference>
<feature type="binding site" evidence="10">
    <location>
        <position position="282"/>
    </location>
    <ligand>
        <name>ATP</name>
        <dbReference type="ChEBI" id="CHEBI:30616"/>
    </ligand>
</feature>
<evidence type="ECO:0000256" key="5">
    <source>
        <dbReference type="ARBA" id="ARBA00022840"/>
    </source>
</evidence>
<dbReference type="Gene3D" id="3.40.50.620">
    <property type="entry name" value="HUPs"/>
    <property type="match status" value="1"/>
</dbReference>
<dbReference type="PIRSF" id="PIRSF001589">
    <property type="entry name" value="Asn_synthetase_glu-h"/>
    <property type="match status" value="1"/>
</dbReference>
<dbReference type="EMBL" id="DWXZ01000253">
    <property type="protein sequence ID" value="HJB38738.1"/>
    <property type="molecule type" value="Genomic_DNA"/>
</dbReference>
<evidence type="ECO:0000256" key="10">
    <source>
        <dbReference type="PIRSR" id="PIRSR001589-2"/>
    </source>
</evidence>
<evidence type="ECO:0000256" key="1">
    <source>
        <dbReference type="ARBA" id="ARBA00005187"/>
    </source>
</evidence>
<dbReference type="GO" id="GO:0005829">
    <property type="term" value="C:cytosol"/>
    <property type="evidence" value="ECO:0007669"/>
    <property type="project" value="TreeGrafter"/>
</dbReference>
<feature type="binding site" evidence="10">
    <location>
        <begin position="356"/>
        <end position="357"/>
    </location>
    <ligand>
        <name>ATP</name>
        <dbReference type="ChEBI" id="CHEBI:30616"/>
    </ligand>
</feature>
<dbReference type="PROSITE" id="PS51278">
    <property type="entry name" value="GATASE_TYPE_2"/>
    <property type="match status" value="1"/>
</dbReference>
<dbReference type="Pfam" id="PF00733">
    <property type="entry name" value="Asn_synthase"/>
    <property type="match status" value="1"/>
</dbReference>
<dbReference type="Proteomes" id="UP000824214">
    <property type="component" value="Unassembled WGS sequence"/>
</dbReference>
<dbReference type="GO" id="GO:0005524">
    <property type="term" value="F:ATP binding"/>
    <property type="evidence" value="ECO:0007669"/>
    <property type="project" value="UniProtKB-KW"/>
</dbReference>
<feature type="binding site" evidence="10">
    <location>
        <position position="99"/>
    </location>
    <ligand>
        <name>L-glutamine</name>
        <dbReference type="ChEBI" id="CHEBI:58359"/>
    </ligand>
</feature>
<dbReference type="GO" id="GO:0004066">
    <property type="term" value="F:asparagine synthase (glutamine-hydrolyzing) activity"/>
    <property type="evidence" value="ECO:0007669"/>
    <property type="project" value="UniProtKB-EC"/>
</dbReference>
<proteinExistence type="inferred from homology"/>
<feature type="site" description="Important for beta-aspartyl-AMP intermediate formation" evidence="11">
    <location>
        <position position="358"/>
    </location>
</feature>
<keyword evidence="7 9" id="KW-0315">Glutamine amidotransferase</keyword>
<keyword evidence="9" id="KW-0028">Amino-acid biosynthesis</keyword>
<evidence type="ECO:0000259" key="12">
    <source>
        <dbReference type="PROSITE" id="PS51278"/>
    </source>
</evidence>
<evidence type="ECO:0000256" key="9">
    <source>
        <dbReference type="PIRSR" id="PIRSR001589-1"/>
    </source>
</evidence>
<dbReference type="InterPro" id="IPR017932">
    <property type="entry name" value="GATase_2_dom"/>
</dbReference>
<comment type="similarity">
    <text evidence="2">Belongs to the asparagine synthetase family.</text>
</comment>
<keyword evidence="4 10" id="KW-0547">Nucleotide-binding</keyword>
<reference evidence="13" key="2">
    <citation type="submission" date="2021-04" db="EMBL/GenBank/DDBJ databases">
        <authorList>
            <person name="Gilroy R."/>
        </authorList>
    </citation>
    <scope>NUCLEOTIDE SEQUENCE</scope>
    <source>
        <strain evidence="13">ChiBcolR8-3208</strain>
    </source>
</reference>
<sequence length="616" mass="71090">MCGFVGYIDGGDTLRDEGVLHSMADAIRHRGPDDADYYMDGTIALGFRRLSIIDLEGGRQPILNEDGTKVLTFNGEIYNYQEIKKDLLAAGHVFKTATDSEVLLHGYEEYGTQLLNKLRGMFAFVIWDKEKRELFGARDFFGIKPLYYAQMNGTLLFGSEIKSFLHHPHFVKELNEKALENYLSFQYSPGPETFFKNVYKMPQGHYFKYKDGKMELTRYWIPTFQAEEDKSLEYWVDEIEKTFDDSVEAHKISDVEVGSFLSSGVDSSYVACSAHVDKTFTVGFDNGTKYNEISYAQELSEQIPVKNISHIITPEEFWGNFGKIQYHMDEPLADPAAVALYFVCNLASQHLKVVLSGEGADEIFGGYNIYKEPLEMQWYDMIPFPIRKLIGKIAGALPAHRGLNFLVRRGKRLEERFIGNAYMFTEKERQALLKHPTGAPAPEALCKPYYDMVRDKDPVTKMQFVDLNMWMVGDILLKADKMSMANSLELRVPFLDKKIMALAGRIPLKYRVNEENTKYAMRKAALRRMPEKWAGKKKLGFPVPTRVWLKEDKYYNIVKEEFLGENAQKFFHTEKLVKLLDDHKNGKADNSRRVWTVYTFLIWYKQFFGEETREAA</sequence>
<feature type="active site" description="For GATase activity" evidence="9">
    <location>
        <position position="2"/>
    </location>
</feature>
<dbReference type="SUPFAM" id="SSF52402">
    <property type="entry name" value="Adenine nucleotide alpha hydrolases-like"/>
    <property type="match status" value="1"/>
</dbReference>
<dbReference type="SUPFAM" id="SSF56235">
    <property type="entry name" value="N-terminal nucleophile aminohydrolases (Ntn hydrolases)"/>
    <property type="match status" value="1"/>
</dbReference>
<protein>
    <recommendedName>
        <fullName evidence="3">asparagine synthase (glutamine-hydrolyzing)</fullName>
        <ecNumber evidence="3">6.3.5.4</ecNumber>
    </recommendedName>
</protein>
<evidence type="ECO:0000313" key="13">
    <source>
        <dbReference type="EMBL" id="HJB38738.1"/>
    </source>
</evidence>
<evidence type="ECO:0000256" key="6">
    <source>
        <dbReference type="ARBA" id="ARBA00022888"/>
    </source>
</evidence>
<gene>
    <name evidence="13" type="primary">asnB</name>
    <name evidence="13" type="ORF">H9942_11855</name>
</gene>
<comment type="catalytic activity">
    <reaction evidence="8">
        <text>L-aspartate + L-glutamine + ATP + H2O = L-asparagine + L-glutamate + AMP + diphosphate + H(+)</text>
        <dbReference type="Rhea" id="RHEA:12228"/>
        <dbReference type="ChEBI" id="CHEBI:15377"/>
        <dbReference type="ChEBI" id="CHEBI:15378"/>
        <dbReference type="ChEBI" id="CHEBI:29985"/>
        <dbReference type="ChEBI" id="CHEBI:29991"/>
        <dbReference type="ChEBI" id="CHEBI:30616"/>
        <dbReference type="ChEBI" id="CHEBI:33019"/>
        <dbReference type="ChEBI" id="CHEBI:58048"/>
        <dbReference type="ChEBI" id="CHEBI:58359"/>
        <dbReference type="ChEBI" id="CHEBI:456215"/>
        <dbReference type="EC" id="6.3.5.4"/>
    </reaction>
</comment>
<evidence type="ECO:0000313" key="14">
    <source>
        <dbReference type="Proteomes" id="UP000824214"/>
    </source>
</evidence>
<feature type="domain" description="Glutamine amidotransferase type-2" evidence="12">
    <location>
        <begin position="2"/>
        <end position="212"/>
    </location>
</feature>
<organism evidence="13 14">
    <name type="scientific">Candidatus Acutalibacter ornithocaccae</name>
    <dbReference type="NCBI Taxonomy" id="2838416"/>
    <lineage>
        <taxon>Bacteria</taxon>
        <taxon>Bacillati</taxon>
        <taxon>Bacillota</taxon>
        <taxon>Clostridia</taxon>
        <taxon>Eubacteriales</taxon>
        <taxon>Acutalibacteraceae</taxon>
        <taxon>Acutalibacter</taxon>
    </lineage>
</organism>
<comment type="pathway">
    <text evidence="1">Amino-acid biosynthesis; L-asparagine biosynthesis; L-asparagine from L-aspartate (L-Gln route): step 1/1.</text>
</comment>
<dbReference type="GO" id="GO:0006529">
    <property type="term" value="P:asparagine biosynthetic process"/>
    <property type="evidence" value="ECO:0007669"/>
    <property type="project" value="UniProtKB-KW"/>
</dbReference>
<name>A0A9D2M1P6_9FIRM</name>